<accession>A0A327NSF6</accession>
<dbReference type="InterPro" id="IPR032710">
    <property type="entry name" value="NTF2-like_dom_sf"/>
</dbReference>
<keyword evidence="1" id="KW-0812">Transmembrane</keyword>
<evidence type="ECO:0008006" key="6">
    <source>
        <dbReference type="Google" id="ProtNLM"/>
    </source>
</evidence>
<proteinExistence type="predicted"/>
<dbReference type="SUPFAM" id="SSF54427">
    <property type="entry name" value="NTF2-like"/>
    <property type="match status" value="1"/>
</dbReference>
<name>A0A327NSF6_9BACT</name>
<keyword evidence="1" id="KW-0472">Membrane</keyword>
<comment type="caution">
    <text evidence="4">The sequence shown here is derived from an EMBL/GenBank/DDBJ whole genome shotgun (WGS) entry which is preliminary data.</text>
</comment>
<evidence type="ECO:0000259" key="3">
    <source>
        <dbReference type="Pfam" id="PF14534"/>
    </source>
</evidence>
<evidence type="ECO:0000259" key="2">
    <source>
        <dbReference type="Pfam" id="PF14358"/>
    </source>
</evidence>
<dbReference type="Gene3D" id="1.20.950.20">
    <property type="entry name" value="Transmembrane di-heme cytochromes, Chain C"/>
    <property type="match status" value="1"/>
</dbReference>
<keyword evidence="5" id="KW-1185">Reference proteome</keyword>
<evidence type="ECO:0000313" key="4">
    <source>
        <dbReference type="EMBL" id="RAI78192.1"/>
    </source>
</evidence>
<feature type="domain" description="DUF4440" evidence="3">
    <location>
        <begin position="130"/>
        <end position="229"/>
    </location>
</feature>
<evidence type="ECO:0000256" key="1">
    <source>
        <dbReference type="SAM" id="Phobius"/>
    </source>
</evidence>
<dbReference type="InterPro" id="IPR027843">
    <property type="entry name" value="DUF4440"/>
</dbReference>
<dbReference type="Gene3D" id="3.10.450.50">
    <property type="match status" value="1"/>
</dbReference>
<dbReference type="AlphaFoldDB" id="A0A327NSF6"/>
<gene>
    <name evidence="4" type="ORF">HMF3257_36265</name>
</gene>
<dbReference type="EMBL" id="QLII01000001">
    <property type="protein sequence ID" value="RAI78192.1"/>
    <property type="molecule type" value="Genomic_DNA"/>
</dbReference>
<dbReference type="Pfam" id="PF14358">
    <property type="entry name" value="DUF4405"/>
    <property type="match status" value="1"/>
</dbReference>
<keyword evidence="1" id="KW-1133">Transmembrane helix</keyword>
<feature type="domain" description="Flavinylation-associated cytochrome" evidence="2">
    <location>
        <begin position="6"/>
        <end position="58"/>
    </location>
</feature>
<organism evidence="4 5">
    <name type="scientific">Spirosoma telluris</name>
    <dbReference type="NCBI Taxonomy" id="2183553"/>
    <lineage>
        <taxon>Bacteria</taxon>
        <taxon>Pseudomonadati</taxon>
        <taxon>Bacteroidota</taxon>
        <taxon>Cytophagia</taxon>
        <taxon>Cytophagales</taxon>
        <taxon>Cytophagaceae</taxon>
        <taxon>Spirosoma</taxon>
    </lineage>
</organism>
<feature type="transmembrane region" description="Helical" evidence="1">
    <location>
        <begin position="77"/>
        <end position="98"/>
    </location>
</feature>
<dbReference type="Proteomes" id="UP000249016">
    <property type="component" value="Unassembled WGS sequence"/>
</dbReference>
<feature type="transmembrane region" description="Helical" evidence="1">
    <location>
        <begin position="7"/>
        <end position="26"/>
    </location>
</feature>
<sequence length="247" mass="26946">MKSKNLVSLFVVAIYLVLAVTGLMIYLGQGNYFSAKHLHAWFGILFFAASVFHILNNWASIKAYSVNRKVGGIRRELLLPVLITLVFTVGIAADLPVFKDLANAGKRAFGPDKKKERGLSQLSADSIARKLMTDYTLAISKRDTTQLAHLLSKKASIGNEAGNVMSSTALLKSLKPGNPIESMRIQVEQTTVLDDHVIVATGIATPLLPHASQIRFTQVLNETDGHWQIAALQLAPLTTLKSTVVVR</sequence>
<dbReference type="Pfam" id="PF14534">
    <property type="entry name" value="DUF4440"/>
    <property type="match status" value="1"/>
</dbReference>
<protein>
    <recommendedName>
        <fullName evidence="6">DUF4405 domain-containing protein</fullName>
    </recommendedName>
</protein>
<reference evidence="4 5" key="1">
    <citation type="submission" date="2018-06" db="EMBL/GenBank/DDBJ databases">
        <title>Spirosoma sp. HMF3257 Genome sequencing and assembly.</title>
        <authorList>
            <person name="Kang H."/>
            <person name="Cha I."/>
            <person name="Kim H."/>
            <person name="Kang J."/>
            <person name="Joh K."/>
        </authorList>
    </citation>
    <scope>NUCLEOTIDE SEQUENCE [LARGE SCALE GENOMIC DNA]</scope>
    <source>
        <strain evidence="4 5">HMF3257</strain>
    </source>
</reference>
<feature type="transmembrane region" description="Helical" evidence="1">
    <location>
        <begin position="38"/>
        <end position="56"/>
    </location>
</feature>
<dbReference type="RefSeq" id="WP_111349736.1">
    <property type="nucleotide sequence ID" value="NZ_QLII01000001.1"/>
</dbReference>
<evidence type="ECO:0000313" key="5">
    <source>
        <dbReference type="Proteomes" id="UP000249016"/>
    </source>
</evidence>
<dbReference type="InterPro" id="IPR025517">
    <property type="entry name" value="DUF4405"/>
</dbReference>
<dbReference type="OrthoDB" id="947651at2"/>